<feature type="region of interest" description="Disordered" evidence="1">
    <location>
        <begin position="187"/>
        <end position="231"/>
    </location>
</feature>
<dbReference type="PANTHER" id="PTHR12673">
    <property type="entry name" value="FACIOGENITAL DYSPLASIA PROTEIN"/>
    <property type="match status" value="1"/>
</dbReference>
<dbReference type="SUPFAM" id="SSF48065">
    <property type="entry name" value="DBL homology domain (DH-domain)"/>
    <property type="match status" value="1"/>
</dbReference>
<evidence type="ECO:0000259" key="2">
    <source>
        <dbReference type="PROSITE" id="PS50010"/>
    </source>
</evidence>
<feature type="compositionally biased region" description="Low complexity" evidence="1">
    <location>
        <begin position="977"/>
        <end position="1001"/>
    </location>
</feature>
<feature type="compositionally biased region" description="Basic and acidic residues" evidence="1">
    <location>
        <begin position="901"/>
        <end position="915"/>
    </location>
</feature>
<feature type="compositionally biased region" description="Polar residues" evidence="1">
    <location>
        <begin position="285"/>
        <end position="306"/>
    </location>
</feature>
<dbReference type="Pfam" id="PF00621">
    <property type="entry name" value="RhoGEF"/>
    <property type="match status" value="1"/>
</dbReference>
<dbReference type="EMBL" id="JAACJK010000109">
    <property type="protein sequence ID" value="KAF5333729.1"/>
    <property type="molecule type" value="Genomic_DNA"/>
</dbReference>
<dbReference type="AlphaFoldDB" id="A0A8H5C2Q2"/>
<dbReference type="PROSITE" id="PS50010">
    <property type="entry name" value="DH_2"/>
    <property type="match status" value="1"/>
</dbReference>
<feature type="region of interest" description="Disordered" evidence="1">
    <location>
        <begin position="285"/>
        <end position="319"/>
    </location>
</feature>
<dbReference type="InterPro" id="IPR051092">
    <property type="entry name" value="FYVE_RhoGEF_PH"/>
</dbReference>
<feature type="compositionally biased region" description="Polar residues" evidence="1">
    <location>
        <begin position="207"/>
        <end position="218"/>
    </location>
</feature>
<feature type="region of interest" description="Disordered" evidence="1">
    <location>
        <begin position="68"/>
        <end position="112"/>
    </location>
</feature>
<feature type="region of interest" description="Disordered" evidence="1">
    <location>
        <begin position="895"/>
        <end position="1013"/>
    </location>
</feature>
<dbReference type="GO" id="GO:0005737">
    <property type="term" value="C:cytoplasm"/>
    <property type="evidence" value="ECO:0007669"/>
    <property type="project" value="TreeGrafter"/>
</dbReference>
<dbReference type="InterPro" id="IPR000219">
    <property type="entry name" value="DH_dom"/>
</dbReference>
<feature type="domain" description="DH" evidence="2">
    <location>
        <begin position="235"/>
        <end position="583"/>
    </location>
</feature>
<dbReference type="Gene3D" id="1.20.900.10">
    <property type="entry name" value="Dbl homology (DH) domain"/>
    <property type="match status" value="1"/>
</dbReference>
<feature type="compositionally biased region" description="Low complexity" evidence="1">
    <location>
        <begin position="823"/>
        <end position="832"/>
    </location>
</feature>
<dbReference type="OrthoDB" id="1716625at2759"/>
<evidence type="ECO:0000256" key="1">
    <source>
        <dbReference type="SAM" id="MobiDB-lite"/>
    </source>
</evidence>
<protein>
    <recommendedName>
        <fullName evidence="2">DH domain-containing protein</fullName>
    </recommendedName>
</protein>
<proteinExistence type="predicted"/>
<dbReference type="Proteomes" id="UP000541558">
    <property type="component" value="Unassembled WGS sequence"/>
</dbReference>
<feature type="region of interest" description="Disordered" evidence="1">
    <location>
        <begin position="786"/>
        <end position="832"/>
    </location>
</feature>
<accession>A0A8H5C2Q2</accession>
<dbReference type="PANTHER" id="PTHR12673:SF270">
    <property type="entry name" value="FYVE-TYPE DOMAIN-CONTAINING PROTEIN"/>
    <property type="match status" value="1"/>
</dbReference>
<gene>
    <name evidence="3" type="ORF">D9611_002622</name>
</gene>
<keyword evidence="4" id="KW-1185">Reference proteome</keyword>
<evidence type="ECO:0000313" key="4">
    <source>
        <dbReference type="Proteomes" id="UP000541558"/>
    </source>
</evidence>
<sequence>MNVLSPEPVDVARFGGMPKEHIPSRLGVRGFLPLPPILASPLETPSASATTSAEEGVSVHVVLGPPTWISTPPTPPTKLTRHSSASFPQRSGPSSPLASFSASMQTHARARQAPRLNKCISVPTMFGRIRTISEPLLGGSSSLPMGPTPPFYDRTMDQNYGRCGPRDADIENLAGSPPRSKAIFHISNPPTDDDDDNVFHSAESRPRSVNSDTNSWNDQCPEDVWGREKSKDSSRKFHALKELLSTEIGYLADLKVFVTVYLRNLPTLTTRAPTYSTFGRASASFTSGPRTSSSAQIHATSVTPSAPTDGAAAPLSAPSGVKDISKPNSRYLFTDTELELIARNAEDILKLHERFVSELQETLEDLGYTMDADIDELATPDHLENLESAIRAVSAKFATEASRFNAYQTFCAGHPEALDIVRRVSQQHPVEWDGFEQRCSAIIANGDIDDGLKITESEALKHIVQEGSVPHAVPFAEDRTRALSLTSLDTAVRTLRLRYPCSARDVAPLPDIRRESHRNVFADYLIKPVQRICKYPLLFDQVLSSKPLRAISPDDTSARPHVDVIVKSAAQAMRHVASSVDEARHRQDAAIQTSLITSRMFFGMQALGSLADSTVQGLSAEFVSSLGPCVLAGSLDVMHHHPLQPLDSTLNFKAKYLGAFLYMGGYLILVKVLKGRRYEPRHWFNLSHFTISGVEEDEALLPDSIRVSCFEEHFELAASCQREKDVWLAAIHSSLRDKPSWTNEPTPSFKLDEKGALISSLHSEAELIGGLPTILSIPELPNNNSDPELSEPFFPYLRGPTRKRNKLRRPDGPGARSDTAPPTTSRRSSTTSVKAMFVPLSDAESIVIRRCSPVARQQVDQALQDVISQSCITARSYAYSRDAELFRSGSTALSRTKSRLSKHESIRVPRSRTSDNLDSMLGRSSSQHPNQATQRNRKKLSISSAPPVIDERKFLSGSPTSMEGFESTSPENSRQTSAVPSLTSSNASSTSTSSATLLPMTPITPTQHSTRHKQSRSLLGGVKELFHLRPGHHHHHSLSHPAEHPAHEVSAPPAATRALSRLTGTIRRRPRTAPSRLDNSLVITPLPKYTTA</sequence>
<dbReference type="SUPFAM" id="SSF50729">
    <property type="entry name" value="PH domain-like"/>
    <property type="match status" value="1"/>
</dbReference>
<dbReference type="GO" id="GO:0005085">
    <property type="term" value="F:guanyl-nucleotide exchange factor activity"/>
    <property type="evidence" value="ECO:0007669"/>
    <property type="project" value="InterPro"/>
</dbReference>
<organism evidence="3 4">
    <name type="scientific">Ephemerocybe angulata</name>
    <dbReference type="NCBI Taxonomy" id="980116"/>
    <lineage>
        <taxon>Eukaryota</taxon>
        <taxon>Fungi</taxon>
        <taxon>Dikarya</taxon>
        <taxon>Basidiomycota</taxon>
        <taxon>Agaricomycotina</taxon>
        <taxon>Agaricomycetes</taxon>
        <taxon>Agaricomycetidae</taxon>
        <taxon>Agaricales</taxon>
        <taxon>Agaricineae</taxon>
        <taxon>Psathyrellaceae</taxon>
        <taxon>Ephemerocybe</taxon>
    </lineage>
</organism>
<feature type="compositionally biased region" description="Polar residues" evidence="1">
    <location>
        <begin position="957"/>
        <end position="976"/>
    </location>
</feature>
<comment type="caution">
    <text evidence="3">The sequence shown here is derived from an EMBL/GenBank/DDBJ whole genome shotgun (WGS) entry which is preliminary data.</text>
</comment>
<evidence type="ECO:0000313" key="3">
    <source>
        <dbReference type="EMBL" id="KAF5333729.1"/>
    </source>
</evidence>
<feature type="region of interest" description="Disordered" evidence="1">
    <location>
        <begin position="1031"/>
        <end position="1050"/>
    </location>
</feature>
<feature type="compositionally biased region" description="Polar residues" evidence="1">
    <location>
        <begin position="82"/>
        <end position="106"/>
    </location>
</feature>
<feature type="compositionally biased region" description="Polar residues" evidence="1">
    <location>
        <begin position="916"/>
        <end position="934"/>
    </location>
</feature>
<dbReference type="InterPro" id="IPR035899">
    <property type="entry name" value="DBL_dom_sf"/>
</dbReference>
<reference evidence="3 4" key="1">
    <citation type="journal article" date="2020" name="ISME J.">
        <title>Uncovering the hidden diversity of litter-decomposition mechanisms in mushroom-forming fungi.</title>
        <authorList>
            <person name="Floudas D."/>
            <person name="Bentzer J."/>
            <person name="Ahren D."/>
            <person name="Johansson T."/>
            <person name="Persson P."/>
            <person name="Tunlid A."/>
        </authorList>
    </citation>
    <scope>NUCLEOTIDE SEQUENCE [LARGE SCALE GENOMIC DNA]</scope>
    <source>
        <strain evidence="3 4">CBS 175.51</strain>
    </source>
</reference>
<name>A0A8H5C2Q2_9AGAR</name>